<dbReference type="Pfam" id="PF00213">
    <property type="entry name" value="OSCP"/>
    <property type="match status" value="1"/>
</dbReference>
<dbReference type="AlphaFoldDB" id="A0A1F6SXH3"/>
<comment type="function">
    <text evidence="8">This protein is part of the stalk that links CF(0) to CF(1). It either transmits conformational changes from CF(0) to CF(1) or is implicated in proton conduction.</text>
</comment>
<evidence type="ECO:0000313" key="9">
    <source>
        <dbReference type="EMBL" id="OGI37389.1"/>
    </source>
</evidence>
<proteinExistence type="inferred from homology"/>
<accession>A0A1F6SXH3</accession>
<dbReference type="HAMAP" id="MF_01416">
    <property type="entry name" value="ATP_synth_delta_bact"/>
    <property type="match status" value="1"/>
</dbReference>
<evidence type="ECO:0000256" key="7">
    <source>
        <dbReference type="ARBA" id="ARBA00023310"/>
    </source>
</evidence>
<protein>
    <recommendedName>
        <fullName evidence="8">ATP synthase subunit delta</fullName>
    </recommendedName>
    <alternativeName>
        <fullName evidence="8">ATP synthase F(1) sector subunit delta</fullName>
    </alternativeName>
    <alternativeName>
        <fullName evidence="8">F-type ATPase subunit delta</fullName>
        <shortName evidence="8">F-ATPase subunit delta</shortName>
    </alternativeName>
</protein>
<dbReference type="EMBL" id="MFSR01000092">
    <property type="protein sequence ID" value="OGI37389.1"/>
    <property type="molecule type" value="Genomic_DNA"/>
</dbReference>
<keyword evidence="2 8" id="KW-0813">Transport</keyword>
<evidence type="ECO:0000256" key="2">
    <source>
        <dbReference type="ARBA" id="ARBA00022448"/>
    </source>
</evidence>
<keyword evidence="7 8" id="KW-0066">ATP synthesis</keyword>
<dbReference type="InterPro" id="IPR026015">
    <property type="entry name" value="ATP_synth_OSCP/delta_N_sf"/>
</dbReference>
<evidence type="ECO:0000256" key="6">
    <source>
        <dbReference type="ARBA" id="ARBA00023196"/>
    </source>
</evidence>
<keyword evidence="5 8" id="KW-0472">Membrane</keyword>
<name>A0A1F6SXH3_9PROT</name>
<reference evidence="9 10" key="1">
    <citation type="journal article" date="2016" name="Nat. Commun.">
        <title>Thousands of microbial genomes shed light on interconnected biogeochemical processes in an aquifer system.</title>
        <authorList>
            <person name="Anantharaman K."/>
            <person name="Brown C.T."/>
            <person name="Hug L.A."/>
            <person name="Sharon I."/>
            <person name="Castelle C.J."/>
            <person name="Probst A.J."/>
            <person name="Thomas B.C."/>
            <person name="Singh A."/>
            <person name="Wilkins M.J."/>
            <person name="Karaoz U."/>
            <person name="Brodie E.L."/>
            <person name="Williams K.H."/>
            <person name="Hubbard S.S."/>
            <person name="Banfield J.F."/>
        </authorList>
    </citation>
    <scope>NUCLEOTIDE SEQUENCE [LARGE SCALE GENOMIC DNA]</scope>
</reference>
<dbReference type="GO" id="GO:0045259">
    <property type="term" value="C:proton-transporting ATP synthase complex"/>
    <property type="evidence" value="ECO:0007669"/>
    <property type="project" value="UniProtKB-KW"/>
</dbReference>
<dbReference type="Proteomes" id="UP000179334">
    <property type="component" value="Unassembled WGS sequence"/>
</dbReference>
<dbReference type="InterPro" id="IPR000711">
    <property type="entry name" value="ATPase_OSCP/dsu"/>
</dbReference>
<comment type="function">
    <text evidence="8">F(1)F(0) ATP synthase produces ATP from ADP in the presence of a proton or sodium gradient. F-type ATPases consist of two structural domains, F(1) containing the extramembraneous catalytic core and F(0) containing the membrane proton channel, linked together by a central stalk and a peripheral stalk. During catalysis, ATP synthesis in the catalytic domain of F(1) is coupled via a rotary mechanism of the central stalk subunits to proton translocation.</text>
</comment>
<evidence type="ECO:0000256" key="8">
    <source>
        <dbReference type="HAMAP-Rule" id="MF_01416"/>
    </source>
</evidence>
<keyword evidence="8" id="KW-1003">Cell membrane</keyword>
<evidence type="ECO:0000256" key="5">
    <source>
        <dbReference type="ARBA" id="ARBA00023136"/>
    </source>
</evidence>
<evidence type="ECO:0000256" key="1">
    <source>
        <dbReference type="ARBA" id="ARBA00004370"/>
    </source>
</evidence>
<sequence>MAEAKTIARPYAEAAFALAREQKSLAAWSDMLALVAAVAGDGQVLRLATDPRVSHDQLLSLFLAVCGDRLNREGQNLARTLVENRRLAVLPEIVEVFEELKNVAEAHIEATVQSAFPMSPEQVRALEQGLARKLARTVTVKVMVDPALIGGTLVRAGDLVIDASVRGRLEQLAATLNS</sequence>
<gene>
    <name evidence="8" type="primary">atpH</name>
    <name evidence="9" type="ORF">A2V91_04005</name>
</gene>
<keyword evidence="4 8" id="KW-0406">Ion transport</keyword>
<dbReference type="SUPFAM" id="SSF47928">
    <property type="entry name" value="N-terminal domain of the delta subunit of the F1F0-ATP synthase"/>
    <property type="match status" value="1"/>
</dbReference>
<comment type="subcellular location">
    <subcellularLocation>
        <location evidence="8">Cell membrane</location>
        <topology evidence="8">Peripheral membrane protein</topology>
    </subcellularLocation>
    <subcellularLocation>
        <location evidence="1">Membrane</location>
    </subcellularLocation>
</comment>
<dbReference type="NCBIfam" id="NF004402">
    <property type="entry name" value="PRK05758.2-2"/>
    <property type="match status" value="1"/>
</dbReference>
<evidence type="ECO:0000256" key="3">
    <source>
        <dbReference type="ARBA" id="ARBA00022781"/>
    </source>
</evidence>
<dbReference type="PRINTS" id="PR00125">
    <property type="entry name" value="ATPASEDELTA"/>
</dbReference>
<dbReference type="Gene3D" id="1.10.520.20">
    <property type="entry name" value="N-terminal domain of the delta subunit of the F1F0-ATP synthase"/>
    <property type="match status" value="1"/>
</dbReference>
<dbReference type="GO" id="GO:0005886">
    <property type="term" value="C:plasma membrane"/>
    <property type="evidence" value="ECO:0007669"/>
    <property type="project" value="UniProtKB-SubCell"/>
</dbReference>
<comment type="caution">
    <text evidence="9">The sequence shown here is derived from an EMBL/GenBank/DDBJ whole genome shotgun (WGS) entry which is preliminary data.</text>
</comment>
<keyword evidence="6 8" id="KW-0139">CF(1)</keyword>
<evidence type="ECO:0000313" key="10">
    <source>
        <dbReference type="Proteomes" id="UP000179334"/>
    </source>
</evidence>
<evidence type="ECO:0000256" key="4">
    <source>
        <dbReference type="ARBA" id="ARBA00023065"/>
    </source>
</evidence>
<comment type="similarity">
    <text evidence="8">Belongs to the ATPase delta chain family.</text>
</comment>
<dbReference type="PANTHER" id="PTHR11910">
    <property type="entry name" value="ATP SYNTHASE DELTA CHAIN"/>
    <property type="match status" value="1"/>
</dbReference>
<keyword evidence="3 8" id="KW-0375">Hydrogen ion transport</keyword>
<organism evidence="9 10">
    <name type="scientific">Candidatus Muproteobacteria bacterium RBG_16_64_10</name>
    <dbReference type="NCBI Taxonomy" id="1817757"/>
    <lineage>
        <taxon>Bacteria</taxon>
        <taxon>Pseudomonadati</taxon>
        <taxon>Pseudomonadota</taxon>
        <taxon>Candidatus Muproteobacteria</taxon>
    </lineage>
</organism>
<dbReference type="GO" id="GO:0046933">
    <property type="term" value="F:proton-transporting ATP synthase activity, rotational mechanism"/>
    <property type="evidence" value="ECO:0007669"/>
    <property type="project" value="UniProtKB-UniRule"/>
</dbReference>
<dbReference type="NCBIfam" id="TIGR01145">
    <property type="entry name" value="ATP_synt_delta"/>
    <property type="match status" value="1"/>
</dbReference>